<feature type="region of interest" description="Disordered" evidence="1">
    <location>
        <begin position="709"/>
        <end position="739"/>
    </location>
</feature>
<proteinExistence type="predicted"/>
<dbReference type="EMBL" id="WNKW01000004">
    <property type="protein sequence ID" value="MTW34265.1"/>
    <property type="molecule type" value="Genomic_DNA"/>
</dbReference>
<reference evidence="2 3" key="1">
    <citation type="submission" date="2019-11" db="EMBL/GenBank/DDBJ databases">
        <title>Type strains purchased from KCTC, JCM and DSMZ.</title>
        <authorList>
            <person name="Lu H."/>
        </authorList>
    </citation>
    <scope>NUCLEOTIDE SEQUENCE [LARGE SCALE GENOMIC DNA]</scope>
    <source>
        <strain evidence="2 3">DSM 103461</strain>
    </source>
</reference>
<dbReference type="RefSeq" id="WP_155435628.1">
    <property type="nucleotide sequence ID" value="NZ_JBHLXK010000002.1"/>
</dbReference>
<comment type="caution">
    <text evidence="2">The sequence shown here is derived from an EMBL/GenBank/DDBJ whole genome shotgun (WGS) entry which is preliminary data.</text>
</comment>
<keyword evidence="3" id="KW-1185">Reference proteome</keyword>
<evidence type="ECO:0000256" key="1">
    <source>
        <dbReference type="SAM" id="MobiDB-lite"/>
    </source>
</evidence>
<dbReference type="Gene3D" id="3.30.420.10">
    <property type="entry name" value="Ribonuclease H-like superfamily/Ribonuclease H"/>
    <property type="match status" value="1"/>
</dbReference>
<evidence type="ECO:0000313" key="2">
    <source>
        <dbReference type="EMBL" id="MTW34265.1"/>
    </source>
</evidence>
<dbReference type="InterPro" id="IPR012337">
    <property type="entry name" value="RNaseH-like_sf"/>
</dbReference>
<gene>
    <name evidence="2" type="ORF">GM655_15760</name>
</gene>
<sequence length="790" mass="90927">MNNNHLDGLYPIVSRDNDFHISAIPDIARPEGIEQPVYNRYSTWVLIDNRGPQSIYRILLADEEHLYLIKVGGMDGAKPIYFSPSKRASDRIRMDRSKCDQLYYSQRFRAVHDSFIPEQMESGVCLPNREDKFKKKNEVVTYALSQWGDLLLLDKNIYADAIKSLVLQFCVSDVSVRRWLETSYFYREHPNASLDRVWEQGHCNKGSVEEPKRKIKTKIPFKKDNFNVGRPISSKRIGMPGTHNNRRLAPRIATIIKNFIYKEVKETTDTFLIIYQRVNDICLVSYNRDSNGDVKKYKIDEGKLPPPKRLKEIARKYYNEALGELVKQTKKIRGRKFQKTGGSASDIVHEGLPIYDIDATIADNYLLYGDDIIEIDGCRKPTVIIAKDRLSKAIVGLYVTFRSERSEGYLACIMSACMRKETELDMWGLGELGGMVYGCPYAIFVDRGAGSSEIVTNKAAEDLRVTTIIAKPGTPQTKGGIENTMGSFQRCISHVLSGSYYPSGDIEYDKHRKRYAEDGAVPVKVFMRALWMMVSEHNLKPITSPELSLDMLKNSKFSANPQGVFNYYRERRRGDIAWDWPLETAIRKFGLEKKCHAPNGIVTNDSTKYSCPQLIEHSYAYEQQFKKTYVATIFTILNWSFVVYWDSPSGHLIELKEKKLPFSDEIIGPQWYRDYINMRKRHAIGNGYKEHAAGKKMIWEKSKNHVSKETQKNMVSVDKRSTRKQDKDMTVQERESAKQDGAEYLERQQYEALYGQLRPTKDAERNTDSIAEDAIFSLGFDNNQVLRLED</sequence>
<organism evidence="2 3">
    <name type="scientific">Pseudoduganella danionis</name>
    <dbReference type="NCBI Taxonomy" id="1890295"/>
    <lineage>
        <taxon>Bacteria</taxon>
        <taxon>Pseudomonadati</taxon>
        <taxon>Pseudomonadota</taxon>
        <taxon>Betaproteobacteria</taxon>
        <taxon>Burkholderiales</taxon>
        <taxon>Oxalobacteraceae</taxon>
        <taxon>Telluria group</taxon>
        <taxon>Pseudoduganella</taxon>
    </lineage>
</organism>
<dbReference type="SUPFAM" id="SSF53098">
    <property type="entry name" value="Ribonuclease H-like"/>
    <property type="match status" value="1"/>
</dbReference>
<dbReference type="InterPro" id="IPR036397">
    <property type="entry name" value="RNaseH_sf"/>
</dbReference>
<protein>
    <recommendedName>
        <fullName evidence="4">DDE-type integrase/transposase/recombinase</fullName>
    </recommendedName>
</protein>
<accession>A0ABW9SRJ2</accession>
<dbReference type="Proteomes" id="UP000735592">
    <property type="component" value="Unassembled WGS sequence"/>
</dbReference>
<name>A0ABW9SRJ2_9BURK</name>
<evidence type="ECO:0008006" key="4">
    <source>
        <dbReference type="Google" id="ProtNLM"/>
    </source>
</evidence>
<evidence type="ECO:0000313" key="3">
    <source>
        <dbReference type="Proteomes" id="UP000735592"/>
    </source>
</evidence>